<feature type="repeat" description="PPR" evidence="3">
    <location>
        <begin position="411"/>
        <end position="445"/>
    </location>
</feature>
<reference evidence="6 7" key="1">
    <citation type="submission" date="2019-09" db="EMBL/GenBank/DDBJ databases">
        <title>A chromosome-level genome assembly of the Chinese tupelo Nyssa sinensis.</title>
        <authorList>
            <person name="Yang X."/>
            <person name="Kang M."/>
            <person name="Yang Y."/>
            <person name="Xiong H."/>
            <person name="Wang M."/>
            <person name="Zhang Z."/>
            <person name="Wang Z."/>
            <person name="Wu H."/>
            <person name="Ma T."/>
            <person name="Liu J."/>
            <person name="Xi Z."/>
        </authorList>
    </citation>
    <scope>NUCLEOTIDE SEQUENCE [LARGE SCALE GENOMIC DNA]</scope>
    <source>
        <strain evidence="6">J267</strain>
        <tissue evidence="6">Leaf</tissue>
    </source>
</reference>
<evidence type="ECO:0008006" key="8">
    <source>
        <dbReference type="Google" id="ProtNLM"/>
    </source>
</evidence>
<dbReference type="InterPro" id="IPR002885">
    <property type="entry name" value="PPR_rpt"/>
</dbReference>
<evidence type="ECO:0000313" key="6">
    <source>
        <dbReference type="EMBL" id="KAA8541057.1"/>
    </source>
</evidence>
<evidence type="ECO:0000256" key="4">
    <source>
        <dbReference type="SAM" id="MobiDB-lite"/>
    </source>
</evidence>
<name>A0A5J5BH45_9ASTE</name>
<feature type="signal peptide" evidence="5">
    <location>
        <begin position="1"/>
        <end position="27"/>
    </location>
</feature>
<feature type="repeat" description="PPR" evidence="3">
    <location>
        <begin position="339"/>
        <end position="373"/>
    </location>
</feature>
<comment type="similarity">
    <text evidence="1">Belongs to the PPR family. P subfamily.</text>
</comment>
<dbReference type="Pfam" id="PF13812">
    <property type="entry name" value="PPR_3"/>
    <property type="match status" value="1"/>
</dbReference>
<dbReference type="Proteomes" id="UP000325577">
    <property type="component" value="Linkage Group LG13"/>
</dbReference>
<evidence type="ECO:0000256" key="3">
    <source>
        <dbReference type="PROSITE-ProRule" id="PRU00708"/>
    </source>
</evidence>
<dbReference type="Pfam" id="PF13041">
    <property type="entry name" value="PPR_2"/>
    <property type="match status" value="1"/>
</dbReference>
<sequence>MPRHPTPLASLQLRTLLLRCFSSSSSSSSIQRYRLLNTRLSLPRASSLSPQQQRHHFHHCPTRYSYSLPFSLSSSRRFSSDTKVDPPQDAEEIAQSLSFELLKDPDSEAVSITQRLDLNFSHITLTPSLIIRILNLSPDAGRTVQGFHKWLSSRPDFKPTDETFSHFIDYFGRRKDFKATHEVLIDGRGIAGAKTLESAIDRLVRAGRPTQTVSFFDKMEKEYGFVRNLESLKLIVSKLCEHGFASYAEKMVKNLANEFFPDEYICDMLIKGWCVDGKLDEARRLAGEMYRGGFDIGTVAYNAILGCVCKLCRKKDPFRLQSEAEKVLVDMDVAGAPRNVETFNVLINNLCKIRKTEDAMNLFHRMGEWGCYPDETTFLILIRSLYQAARIGEGDEMIDRMKSAGFGNALDKKAYYEFLKILCGIERIDHAMSVFGKMKEDGCKPGINTYDLLMGKLVTHGRVDKANALYKEAESSGIPVAPKAYKLDPRFVKKPTVVKKEKKRETLPEKMARKRSRLRKIRHSRYDIPTAKLSVSIIITIAWEMRIPKIVVKTASEVGTNFWRTVLLDGNLIEDCRRLLADPLDLKAATYLKGILYAPDCSSSQVLRKRNPFELNSTMCKTNQSAASSLGSPKNGIRKSNGPFLK</sequence>
<accession>A0A5J5BH45</accession>
<gene>
    <name evidence="6" type="ORF">F0562_025020</name>
</gene>
<keyword evidence="7" id="KW-1185">Reference proteome</keyword>
<dbReference type="PROSITE" id="PS51375">
    <property type="entry name" value="PPR"/>
    <property type="match status" value="4"/>
</dbReference>
<feature type="chain" id="PRO_5023940832" description="Pentacotripeptide-repeat region of PRORP domain-containing protein" evidence="5">
    <location>
        <begin position="28"/>
        <end position="646"/>
    </location>
</feature>
<organism evidence="6 7">
    <name type="scientific">Nyssa sinensis</name>
    <dbReference type="NCBI Taxonomy" id="561372"/>
    <lineage>
        <taxon>Eukaryota</taxon>
        <taxon>Viridiplantae</taxon>
        <taxon>Streptophyta</taxon>
        <taxon>Embryophyta</taxon>
        <taxon>Tracheophyta</taxon>
        <taxon>Spermatophyta</taxon>
        <taxon>Magnoliopsida</taxon>
        <taxon>eudicotyledons</taxon>
        <taxon>Gunneridae</taxon>
        <taxon>Pentapetalae</taxon>
        <taxon>asterids</taxon>
        <taxon>Cornales</taxon>
        <taxon>Nyssaceae</taxon>
        <taxon>Nyssa</taxon>
    </lineage>
</organism>
<dbReference type="InterPro" id="IPR011990">
    <property type="entry name" value="TPR-like_helical_dom_sf"/>
</dbReference>
<dbReference type="FunFam" id="1.25.40.10:FF:000897">
    <property type="entry name" value="Pentatricopeptide repeat-containing protein PNM1, mitochondrial"/>
    <property type="match status" value="1"/>
</dbReference>
<feature type="repeat" description="PPR" evidence="3">
    <location>
        <begin position="262"/>
        <end position="296"/>
    </location>
</feature>
<evidence type="ECO:0000256" key="2">
    <source>
        <dbReference type="ARBA" id="ARBA00022737"/>
    </source>
</evidence>
<evidence type="ECO:0000313" key="7">
    <source>
        <dbReference type="Proteomes" id="UP000325577"/>
    </source>
</evidence>
<dbReference type="EMBL" id="CM018036">
    <property type="protein sequence ID" value="KAA8541057.1"/>
    <property type="molecule type" value="Genomic_DNA"/>
</dbReference>
<dbReference type="Gene3D" id="1.25.40.10">
    <property type="entry name" value="Tetratricopeptide repeat domain"/>
    <property type="match status" value="3"/>
</dbReference>
<feature type="repeat" description="PPR" evidence="3">
    <location>
        <begin position="446"/>
        <end position="480"/>
    </location>
</feature>
<protein>
    <recommendedName>
        <fullName evidence="8">Pentacotripeptide-repeat region of PRORP domain-containing protein</fullName>
    </recommendedName>
</protein>
<evidence type="ECO:0000256" key="5">
    <source>
        <dbReference type="SAM" id="SignalP"/>
    </source>
</evidence>
<dbReference type="InterPro" id="IPR051240">
    <property type="entry name" value="Mito_RNA-Proc/Resp"/>
</dbReference>
<dbReference type="NCBIfam" id="TIGR00756">
    <property type="entry name" value="PPR"/>
    <property type="match status" value="2"/>
</dbReference>
<dbReference type="OrthoDB" id="1891108at2759"/>
<dbReference type="PANTHER" id="PTHR47933">
    <property type="entry name" value="PENTATRICOPEPTIDE REPEAT-CONTAINING PROTEIN 1, MITOCHONDRIAL"/>
    <property type="match status" value="1"/>
</dbReference>
<dbReference type="Pfam" id="PF01535">
    <property type="entry name" value="PPR"/>
    <property type="match status" value="1"/>
</dbReference>
<keyword evidence="2" id="KW-0677">Repeat</keyword>
<dbReference type="GO" id="GO:0003729">
    <property type="term" value="F:mRNA binding"/>
    <property type="evidence" value="ECO:0007669"/>
    <property type="project" value="TreeGrafter"/>
</dbReference>
<feature type="region of interest" description="Disordered" evidence="4">
    <location>
        <begin position="624"/>
        <end position="646"/>
    </location>
</feature>
<evidence type="ECO:0000256" key="1">
    <source>
        <dbReference type="ARBA" id="ARBA00007626"/>
    </source>
</evidence>
<keyword evidence="5" id="KW-0732">Signal</keyword>
<dbReference type="AlphaFoldDB" id="A0A5J5BH45"/>
<dbReference type="PANTHER" id="PTHR47933:SF26">
    <property type="entry name" value="OS03G0746400 PROTEIN"/>
    <property type="match status" value="1"/>
</dbReference>
<dbReference type="FunFam" id="1.25.40.10:FF:000398">
    <property type="entry name" value="pentatricopeptide repeat-containing protein PNM1, mitochondrial"/>
    <property type="match status" value="1"/>
</dbReference>
<proteinExistence type="inferred from homology"/>